<gene>
    <name evidence="3" type="ORF">FLT43_20945</name>
    <name evidence="2" type="ORF">M5W83_02490</name>
</gene>
<accession>A0AAP9DWV1</accession>
<reference evidence="2 5" key="2">
    <citation type="submission" date="2022-05" db="EMBL/GenBank/DDBJ databases">
        <title>Genome Sequencing of Bee-Associated Microbes.</title>
        <authorList>
            <person name="Dunlap C."/>
        </authorList>
    </citation>
    <scope>NUCLEOTIDE SEQUENCE [LARGE SCALE GENOMIC DNA]</scope>
    <source>
        <strain evidence="2 5">NRRL B-14613</strain>
    </source>
</reference>
<organism evidence="3 4">
    <name type="scientific">Paenibacillus thiaminolyticus</name>
    <name type="common">Bacillus thiaminolyticus</name>
    <dbReference type="NCBI Taxonomy" id="49283"/>
    <lineage>
        <taxon>Bacteria</taxon>
        <taxon>Bacillati</taxon>
        <taxon>Bacillota</taxon>
        <taxon>Bacilli</taxon>
        <taxon>Bacillales</taxon>
        <taxon>Paenibacillaceae</taxon>
        <taxon>Paenibacillus</taxon>
    </lineage>
</organism>
<reference evidence="3 4" key="1">
    <citation type="submission" date="2019-07" db="EMBL/GenBank/DDBJ databases">
        <title>Paenibacillus thiaminolyticus NRRL B-4156.</title>
        <authorList>
            <person name="Hehnly C."/>
            <person name="Zhang L."/>
        </authorList>
    </citation>
    <scope>NUCLEOTIDE SEQUENCE [LARGE SCALE GENOMIC DNA]</scope>
    <source>
        <strain evidence="3 4">NRRL B-4156</strain>
    </source>
</reference>
<feature type="chain" id="PRO_5042821905" description="PepSY domain-containing protein" evidence="1">
    <location>
        <begin position="22"/>
        <end position="336"/>
    </location>
</feature>
<dbReference type="RefSeq" id="WP_087443043.1">
    <property type="nucleotide sequence ID" value="NZ_CABMNB010000030.1"/>
</dbReference>
<evidence type="ECO:0000256" key="1">
    <source>
        <dbReference type="SAM" id="SignalP"/>
    </source>
</evidence>
<keyword evidence="1" id="KW-0732">Signal</keyword>
<evidence type="ECO:0000313" key="5">
    <source>
        <dbReference type="Proteomes" id="UP001209276"/>
    </source>
</evidence>
<dbReference type="AlphaFoldDB" id="A0AAP9DWV1"/>
<evidence type="ECO:0000313" key="2">
    <source>
        <dbReference type="EMBL" id="MCY9606048.1"/>
    </source>
</evidence>
<dbReference type="GeneID" id="76998431"/>
<protein>
    <recommendedName>
        <fullName evidence="6">PepSY domain-containing protein</fullName>
    </recommendedName>
</protein>
<dbReference type="Proteomes" id="UP000315377">
    <property type="component" value="Chromosome"/>
</dbReference>
<dbReference type="EMBL" id="CP041405">
    <property type="protein sequence ID" value="QDM45671.1"/>
    <property type="molecule type" value="Genomic_DNA"/>
</dbReference>
<name>A0AAP9DWV1_PANTH</name>
<evidence type="ECO:0008006" key="6">
    <source>
        <dbReference type="Google" id="ProtNLM"/>
    </source>
</evidence>
<dbReference type="EMBL" id="JAMDMM010000006">
    <property type="protein sequence ID" value="MCY9606048.1"/>
    <property type="molecule type" value="Genomic_DNA"/>
</dbReference>
<feature type="signal peptide" evidence="1">
    <location>
        <begin position="1"/>
        <end position="21"/>
    </location>
</feature>
<keyword evidence="5" id="KW-1185">Reference proteome</keyword>
<dbReference type="Proteomes" id="UP001209276">
    <property type="component" value="Unassembled WGS sequence"/>
</dbReference>
<evidence type="ECO:0000313" key="3">
    <source>
        <dbReference type="EMBL" id="QDM45671.1"/>
    </source>
</evidence>
<proteinExistence type="predicted"/>
<evidence type="ECO:0000313" key="4">
    <source>
        <dbReference type="Proteomes" id="UP000315377"/>
    </source>
</evidence>
<sequence>MNMKKAIVATLVVSGMLAALAGPIPAGAEAAQEKQQEQQQAKSKEVKIDKKLAAELQKAVKQFAGKEIKLQDVGELDEMLGWVWIRSEDETYSVAYIQENKKIWNIRGKQSIDRISKKDQDEILKVLKGMHAKKKYTFDKEVNVSEYYENPKEPFTQYSLSGKDFSAFLMKNLPGSTEKTRIGAAIEFSKNELEPKLLKTAAEAVKTAVDLDLDVTKAVLEGNVENKKWKLTGGKVTLALDAKTGKVGYVHDGGRKQVLKKDITEKEAKEAVAPIAKKLFNMDIQGLEVKWDNSAKDFSFIQNKETKLVAALDADKNVVYLMHGERVYIEELYNQE</sequence>